<feature type="domain" description="DUF397" evidence="1">
    <location>
        <begin position="10"/>
        <end position="61"/>
    </location>
</feature>
<comment type="caution">
    <text evidence="2">The sequence shown here is derived from an EMBL/GenBank/DDBJ whole genome shotgun (WGS) entry which is preliminary data.</text>
</comment>
<dbReference type="Proteomes" id="UP000482960">
    <property type="component" value="Unassembled WGS sequence"/>
</dbReference>
<dbReference type="InterPro" id="IPR007278">
    <property type="entry name" value="DUF397"/>
</dbReference>
<dbReference type="EMBL" id="BLPG01000001">
    <property type="protein sequence ID" value="GFJ91508.1"/>
    <property type="molecule type" value="Genomic_DNA"/>
</dbReference>
<reference evidence="2 3" key="1">
    <citation type="submission" date="2020-03" db="EMBL/GenBank/DDBJ databases">
        <title>Whole genome shotgun sequence of Phytohabitans rumicis NBRC 108638.</title>
        <authorList>
            <person name="Komaki H."/>
            <person name="Tamura T."/>
        </authorList>
    </citation>
    <scope>NUCLEOTIDE SEQUENCE [LARGE SCALE GENOMIC DNA]</scope>
    <source>
        <strain evidence="2 3">NBRC 108638</strain>
    </source>
</reference>
<organism evidence="2 3">
    <name type="scientific">Phytohabitans rumicis</name>
    <dbReference type="NCBI Taxonomy" id="1076125"/>
    <lineage>
        <taxon>Bacteria</taxon>
        <taxon>Bacillati</taxon>
        <taxon>Actinomycetota</taxon>
        <taxon>Actinomycetes</taxon>
        <taxon>Micromonosporales</taxon>
        <taxon>Micromonosporaceae</taxon>
    </lineage>
</organism>
<evidence type="ECO:0000259" key="1">
    <source>
        <dbReference type="Pfam" id="PF04149"/>
    </source>
</evidence>
<dbReference type="Pfam" id="PF04149">
    <property type="entry name" value="DUF397"/>
    <property type="match status" value="1"/>
</dbReference>
<reference evidence="2 3" key="2">
    <citation type="submission" date="2020-03" db="EMBL/GenBank/DDBJ databases">
        <authorList>
            <person name="Ichikawa N."/>
            <person name="Kimura A."/>
            <person name="Kitahashi Y."/>
            <person name="Uohara A."/>
        </authorList>
    </citation>
    <scope>NUCLEOTIDE SEQUENCE [LARGE SCALE GENOMIC DNA]</scope>
    <source>
        <strain evidence="2 3">NBRC 108638</strain>
    </source>
</reference>
<sequence>MSASVEKSMHWRKSTRSAGNGQCVEIATMSDGIAMRDSKDPEGPILQFRAATWRDFVDSLRAGNFDRTA</sequence>
<keyword evidence="3" id="KW-1185">Reference proteome</keyword>
<name>A0A6V8L942_9ACTN</name>
<proteinExistence type="predicted"/>
<evidence type="ECO:0000313" key="2">
    <source>
        <dbReference type="EMBL" id="GFJ91508.1"/>
    </source>
</evidence>
<evidence type="ECO:0000313" key="3">
    <source>
        <dbReference type="Proteomes" id="UP000482960"/>
    </source>
</evidence>
<accession>A0A6V8L942</accession>
<dbReference type="AlphaFoldDB" id="A0A6V8L942"/>
<gene>
    <name evidence="2" type="ORF">Prum_051500</name>
</gene>
<protein>
    <submittedName>
        <fullName evidence="2">DUF397 domain-containing protein</fullName>
    </submittedName>
</protein>